<evidence type="ECO:0000256" key="11">
    <source>
        <dbReference type="ARBA" id="ARBA00022857"/>
    </source>
</evidence>
<evidence type="ECO:0000256" key="19">
    <source>
        <dbReference type="SAM" id="MobiDB-lite"/>
    </source>
</evidence>
<dbReference type="NCBIfam" id="NF006673">
    <property type="entry name" value="PRK09222.1"/>
    <property type="match status" value="1"/>
</dbReference>
<dbReference type="RefSeq" id="WP_098074743.1">
    <property type="nucleotide sequence ID" value="NZ_PDEQ01000002.1"/>
</dbReference>
<dbReference type="AlphaFoldDB" id="A0A2A8D112"/>
<dbReference type="PANTHER" id="PTHR11835:SF43">
    <property type="entry name" value="ISOPROPYLMALATE DEHYDROGENASE-LIKE DOMAIN-CONTAINING PROTEIN"/>
    <property type="match status" value="1"/>
</dbReference>
<dbReference type="InterPro" id="IPR040978">
    <property type="entry name" value="Isocitrate_DH_TT1725_C"/>
</dbReference>
<evidence type="ECO:0000256" key="14">
    <source>
        <dbReference type="ARBA" id="ARBA00023554"/>
    </source>
</evidence>
<evidence type="ECO:0000313" key="22">
    <source>
        <dbReference type="Proteomes" id="UP000220102"/>
    </source>
</evidence>
<dbReference type="GO" id="GO:0006099">
    <property type="term" value="P:tricarboxylic acid cycle"/>
    <property type="evidence" value="ECO:0007669"/>
    <property type="project" value="UniProtKB-KW"/>
</dbReference>
<comment type="similarity">
    <text evidence="3">Belongs to the isocitrate and isopropylmalate dehydrogenases family.</text>
</comment>
<name>A0A2A8D112_9BACT</name>
<dbReference type="PANTHER" id="PTHR11835">
    <property type="entry name" value="DECARBOXYLATING DEHYDROGENASES-ISOCITRATE, ISOPROPYLMALATE, TARTRATE"/>
    <property type="match status" value="1"/>
</dbReference>
<gene>
    <name evidence="21" type="primary">icd</name>
    <name evidence="21" type="ORF">CRI94_05970</name>
</gene>
<evidence type="ECO:0000256" key="8">
    <source>
        <dbReference type="ARBA" id="ARBA00022532"/>
    </source>
</evidence>
<dbReference type="InterPro" id="IPR046997">
    <property type="entry name" value="Isocitrate_DH_TT1725_C_sf"/>
</dbReference>
<dbReference type="GO" id="GO:0006102">
    <property type="term" value="P:isocitrate metabolic process"/>
    <property type="evidence" value="ECO:0007669"/>
    <property type="project" value="TreeGrafter"/>
</dbReference>
<dbReference type="Pfam" id="PF18324">
    <property type="entry name" value="Isocitrate_DH_C_bact"/>
    <property type="match status" value="1"/>
</dbReference>
<dbReference type="GO" id="GO:0051287">
    <property type="term" value="F:NAD binding"/>
    <property type="evidence" value="ECO:0007669"/>
    <property type="project" value="InterPro"/>
</dbReference>
<keyword evidence="8" id="KW-0816">Tricarboxylic acid cycle</keyword>
<keyword evidence="12" id="KW-0560">Oxidoreductase</keyword>
<dbReference type="FunFam" id="3.40.718.10:FF:000020">
    <property type="entry name" value="Isocitrate dehydrogenase"/>
    <property type="match status" value="1"/>
</dbReference>
<keyword evidence="13" id="KW-0464">Manganese</keyword>
<dbReference type="EC" id="1.1.1.42" evidence="5"/>
<evidence type="ECO:0000256" key="6">
    <source>
        <dbReference type="ARBA" id="ARBA00019562"/>
    </source>
</evidence>
<evidence type="ECO:0000256" key="16">
    <source>
        <dbReference type="ARBA" id="ARBA00029990"/>
    </source>
</evidence>
<organism evidence="21 22">
    <name type="scientific">Longibacter salinarum</name>
    <dbReference type="NCBI Taxonomy" id="1850348"/>
    <lineage>
        <taxon>Bacteria</taxon>
        <taxon>Pseudomonadati</taxon>
        <taxon>Rhodothermota</taxon>
        <taxon>Rhodothermia</taxon>
        <taxon>Rhodothermales</taxon>
        <taxon>Salisaetaceae</taxon>
        <taxon>Longibacter</taxon>
    </lineage>
</organism>
<keyword evidence="7" id="KW-0329">Glyoxylate bypass</keyword>
<reference evidence="21 22" key="1">
    <citation type="submission" date="2017-10" db="EMBL/GenBank/DDBJ databases">
        <title>Draft genome of Longibacter Salinarum.</title>
        <authorList>
            <person name="Goh K.M."/>
            <person name="Shamsir M.S."/>
            <person name="Lim S.W."/>
        </authorList>
    </citation>
    <scope>NUCLEOTIDE SEQUENCE [LARGE SCALE GENOMIC DNA]</scope>
    <source>
        <strain evidence="21 22">KCTC 52045</strain>
    </source>
</reference>
<protein>
    <recommendedName>
        <fullName evidence="6">Isocitrate dehydrogenase [NADP]</fullName>
        <ecNumber evidence="5">1.1.1.42</ecNumber>
    </recommendedName>
    <alternativeName>
        <fullName evidence="15">IDP</fullName>
    </alternativeName>
    <alternativeName>
        <fullName evidence="16">NADP(+)-specific ICDH</fullName>
    </alternativeName>
    <alternativeName>
        <fullName evidence="17">Oxalosuccinate decarboxylase</fullName>
    </alternativeName>
</protein>
<dbReference type="InterPro" id="IPR014273">
    <property type="entry name" value="Isocitrate_DH_bac-typ"/>
</dbReference>
<dbReference type="Gene3D" id="3.30.70.1570">
    <property type="match status" value="1"/>
</dbReference>
<dbReference type="Gene3D" id="3.40.718.10">
    <property type="entry name" value="Isopropylmalate Dehydrogenase"/>
    <property type="match status" value="1"/>
</dbReference>
<comment type="subunit">
    <text evidence="4">Homodimer.</text>
</comment>
<evidence type="ECO:0000256" key="5">
    <source>
        <dbReference type="ARBA" id="ARBA00013013"/>
    </source>
</evidence>
<dbReference type="SMART" id="SM01329">
    <property type="entry name" value="Iso_dh"/>
    <property type="match status" value="1"/>
</dbReference>
<comment type="function">
    <text evidence="18">Catalyzes the oxidative decarboxylation of isocitrate to 2-oxoglutarate and carbon dioxide with the concomitant reduction of NADP(+).</text>
</comment>
<keyword evidence="22" id="KW-1185">Reference proteome</keyword>
<dbReference type="Proteomes" id="UP000220102">
    <property type="component" value="Unassembled WGS sequence"/>
</dbReference>
<dbReference type="GO" id="GO:0004450">
    <property type="term" value="F:isocitrate dehydrogenase (NADP+) activity"/>
    <property type="evidence" value="ECO:0007669"/>
    <property type="project" value="UniProtKB-EC"/>
</dbReference>
<keyword evidence="9" id="KW-0479">Metal-binding</keyword>
<feature type="compositionally biased region" description="Polar residues" evidence="19">
    <location>
        <begin position="9"/>
        <end position="27"/>
    </location>
</feature>
<evidence type="ECO:0000256" key="4">
    <source>
        <dbReference type="ARBA" id="ARBA00011738"/>
    </source>
</evidence>
<evidence type="ECO:0000256" key="3">
    <source>
        <dbReference type="ARBA" id="ARBA00007769"/>
    </source>
</evidence>
<dbReference type="Pfam" id="PF00180">
    <property type="entry name" value="Iso_dh"/>
    <property type="match status" value="1"/>
</dbReference>
<evidence type="ECO:0000313" key="21">
    <source>
        <dbReference type="EMBL" id="PEN14570.1"/>
    </source>
</evidence>
<dbReference type="InterPro" id="IPR024084">
    <property type="entry name" value="IsoPropMal-DH-like_dom"/>
</dbReference>
<evidence type="ECO:0000256" key="12">
    <source>
        <dbReference type="ARBA" id="ARBA00023002"/>
    </source>
</evidence>
<evidence type="ECO:0000256" key="7">
    <source>
        <dbReference type="ARBA" id="ARBA00022435"/>
    </source>
</evidence>
<dbReference type="EMBL" id="PDEQ01000002">
    <property type="protein sequence ID" value="PEN14570.1"/>
    <property type="molecule type" value="Genomic_DNA"/>
</dbReference>
<comment type="catalytic activity">
    <reaction evidence="14">
        <text>D-threo-isocitrate + NADP(+) = 2-oxoglutarate + CO2 + NADPH</text>
        <dbReference type="Rhea" id="RHEA:19629"/>
        <dbReference type="ChEBI" id="CHEBI:15562"/>
        <dbReference type="ChEBI" id="CHEBI:16526"/>
        <dbReference type="ChEBI" id="CHEBI:16810"/>
        <dbReference type="ChEBI" id="CHEBI:57783"/>
        <dbReference type="ChEBI" id="CHEBI:58349"/>
        <dbReference type="EC" id="1.1.1.42"/>
    </reaction>
</comment>
<dbReference type="InterPro" id="IPR019818">
    <property type="entry name" value="IsoCit/isopropylmalate_DH_CS"/>
</dbReference>
<evidence type="ECO:0000256" key="1">
    <source>
        <dbReference type="ARBA" id="ARBA00001936"/>
    </source>
</evidence>
<evidence type="ECO:0000256" key="17">
    <source>
        <dbReference type="ARBA" id="ARBA00031098"/>
    </source>
</evidence>
<comment type="cofactor">
    <cofactor evidence="1">
        <name>Mn(2+)</name>
        <dbReference type="ChEBI" id="CHEBI:29035"/>
    </cofactor>
</comment>
<evidence type="ECO:0000256" key="2">
    <source>
        <dbReference type="ARBA" id="ARBA00001946"/>
    </source>
</evidence>
<dbReference type="OrthoDB" id="9806254at2"/>
<feature type="region of interest" description="Disordered" evidence="19">
    <location>
        <begin position="1"/>
        <end position="30"/>
    </location>
</feature>
<comment type="caution">
    <text evidence="21">The sequence shown here is derived from an EMBL/GenBank/DDBJ whole genome shotgun (WGS) entry which is preliminary data.</text>
</comment>
<accession>A0A2A8D112</accession>
<dbReference type="GO" id="GO:0000287">
    <property type="term" value="F:magnesium ion binding"/>
    <property type="evidence" value="ECO:0007669"/>
    <property type="project" value="InterPro"/>
</dbReference>
<proteinExistence type="inferred from homology"/>
<dbReference type="PROSITE" id="PS00470">
    <property type="entry name" value="IDH_IMDH"/>
    <property type="match status" value="1"/>
</dbReference>
<evidence type="ECO:0000256" key="15">
    <source>
        <dbReference type="ARBA" id="ARBA00029765"/>
    </source>
</evidence>
<sequence length="516" mass="56502">MNAFPASPEPTTHTSSDGASAQVQLSPTPRRRLEETGVVPIAVAYGDGIGPEITESVLRVLDHADAPLSYDVIEVGRSAYERGITSGIPDEAWDAIRRNRVFLKGPITTPQGGGYKSLNVTIRKALSLFANVRPTTSYAPYVASPHPDMDLVIIRENEEDLYAGIEHRQTQEVHQILKLITRPGSERIVRYAFEYARAYGRTNVTCMTKDNIQKQTDGLFHEVFREVAREYPDIESDHQIIDIGAARVAAQPEAFDVIVTPNLYGDILSDIAAQIAGSVGLAGSANVGAQVAMFEAVHGSAPDIAGRGIANPSGLLVAATQMLVHIGASEVAQTIRNAWLRTLEDGIHPADIYREGVSKQKVGSEGFTNAVIDRLGDSPKHLKPVRFKSCGIRVSLSERPNQKKELQGVDVFIDWDQHDRDPDTIGHGLSMAAKTCGWTLKMITNRGVKVFPDGLPETFWTDHWRCRFLPENGGTVTFDSVLELLGVLHGDGWDVIKTEHLYTFDGERAYSLGQGE</sequence>
<evidence type="ECO:0000259" key="20">
    <source>
        <dbReference type="SMART" id="SM01329"/>
    </source>
</evidence>
<dbReference type="GO" id="GO:0006097">
    <property type="term" value="P:glyoxylate cycle"/>
    <property type="evidence" value="ECO:0007669"/>
    <property type="project" value="UniProtKB-KW"/>
</dbReference>
<dbReference type="GO" id="GO:0004449">
    <property type="term" value="F:isocitrate dehydrogenase (NAD+) activity"/>
    <property type="evidence" value="ECO:0007669"/>
    <property type="project" value="TreeGrafter"/>
</dbReference>
<keyword evidence="10" id="KW-0460">Magnesium</keyword>
<dbReference type="NCBIfam" id="TIGR02924">
    <property type="entry name" value="ICDH_alpha"/>
    <property type="match status" value="1"/>
</dbReference>
<evidence type="ECO:0000256" key="18">
    <source>
        <dbReference type="ARBA" id="ARBA00046127"/>
    </source>
</evidence>
<keyword evidence="11" id="KW-0521">NADP</keyword>
<evidence type="ECO:0000256" key="13">
    <source>
        <dbReference type="ARBA" id="ARBA00023211"/>
    </source>
</evidence>
<dbReference type="SUPFAM" id="SSF53659">
    <property type="entry name" value="Isocitrate/Isopropylmalate dehydrogenase-like"/>
    <property type="match status" value="1"/>
</dbReference>
<comment type="cofactor">
    <cofactor evidence="2">
        <name>Mg(2+)</name>
        <dbReference type="ChEBI" id="CHEBI:18420"/>
    </cofactor>
</comment>
<feature type="domain" description="Isopropylmalate dehydrogenase-like" evidence="20">
    <location>
        <begin position="40"/>
        <end position="371"/>
    </location>
</feature>
<evidence type="ECO:0000256" key="9">
    <source>
        <dbReference type="ARBA" id="ARBA00022723"/>
    </source>
</evidence>
<evidence type="ECO:0000256" key="10">
    <source>
        <dbReference type="ARBA" id="ARBA00022842"/>
    </source>
</evidence>